<name>B0G584_9FIRM</name>
<evidence type="ECO:0000313" key="1">
    <source>
        <dbReference type="EMBL" id="EDR46934.1"/>
    </source>
</evidence>
<reference evidence="1 2" key="1">
    <citation type="submission" date="2007-10" db="EMBL/GenBank/DDBJ databases">
        <title>Draft genome sequence of Dorea formicigenerans(ATCC 27755).</title>
        <authorList>
            <person name="Sudarsanam P."/>
            <person name="Ley R."/>
            <person name="Guruge J."/>
            <person name="Turnbaugh P.J."/>
            <person name="Mahowald M."/>
            <person name="Liep D."/>
            <person name="Gordon J."/>
        </authorList>
    </citation>
    <scope>NUCLEOTIDE SEQUENCE [LARGE SCALE GENOMIC DNA]</scope>
    <source>
        <strain evidence="1 2">ATCC 27755</strain>
    </source>
</reference>
<sequence length="106" mass="11793">MYSTERKNVRKQDQKMFTSSVAKYRASQKWREFLQKNCKTAGDGQRDEKSGIEKLAGFFFSALNKTAGNTAGENRLDSGTSCGIAKSINGKNKLVKSDLNRSKCMA</sequence>
<comment type="caution">
    <text evidence="1">The sequence shown here is derived from an EMBL/GenBank/DDBJ whole genome shotgun (WGS) entry which is preliminary data.</text>
</comment>
<dbReference type="Proteomes" id="UP000005359">
    <property type="component" value="Unassembled WGS sequence"/>
</dbReference>
<reference evidence="1 2" key="2">
    <citation type="submission" date="2007-10" db="EMBL/GenBank/DDBJ databases">
        <authorList>
            <person name="Fulton L."/>
            <person name="Clifton S."/>
            <person name="Fulton B."/>
            <person name="Xu J."/>
            <person name="Minx P."/>
            <person name="Pepin K.H."/>
            <person name="Johnson M."/>
            <person name="Thiruvilangam P."/>
            <person name="Bhonagiri V."/>
            <person name="Nash W.E."/>
            <person name="Wang C."/>
            <person name="Mardis E.R."/>
            <person name="Wilson R.K."/>
        </authorList>
    </citation>
    <scope>NUCLEOTIDE SEQUENCE [LARGE SCALE GENOMIC DNA]</scope>
    <source>
        <strain evidence="1 2">ATCC 27755</strain>
    </source>
</reference>
<protein>
    <submittedName>
        <fullName evidence="1">Uncharacterized protein</fullName>
    </submittedName>
</protein>
<accession>B0G584</accession>
<evidence type="ECO:0000313" key="2">
    <source>
        <dbReference type="Proteomes" id="UP000005359"/>
    </source>
</evidence>
<organism evidence="1 2">
    <name type="scientific">Dorea formicigenerans ATCC 27755</name>
    <dbReference type="NCBI Taxonomy" id="411461"/>
    <lineage>
        <taxon>Bacteria</taxon>
        <taxon>Bacillati</taxon>
        <taxon>Bacillota</taxon>
        <taxon>Clostridia</taxon>
        <taxon>Lachnospirales</taxon>
        <taxon>Lachnospiraceae</taxon>
        <taxon>Dorea</taxon>
    </lineage>
</organism>
<gene>
    <name evidence="1" type="ORF">DORFOR_01424</name>
</gene>
<dbReference type="EMBL" id="AAXA02000013">
    <property type="protein sequence ID" value="EDR46934.1"/>
    <property type="molecule type" value="Genomic_DNA"/>
</dbReference>
<proteinExistence type="predicted"/>
<dbReference type="STRING" id="411461.DORFOR_01424"/>
<dbReference type="AlphaFoldDB" id="B0G584"/>
<dbReference type="PaxDb" id="411461-DORFOR_01424"/>